<protein>
    <submittedName>
        <fullName evidence="1">Uncharacterized protein</fullName>
    </submittedName>
</protein>
<gene>
    <name evidence="1" type="ORF">RRG08_026583</name>
</gene>
<dbReference type="EMBL" id="JAWDGP010006980">
    <property type="protein sequence ID" value="KAK3732201.1"/>
    <property type="molecule type" value="Genomic_DNA"/>
</dbReference>
<dbReference type="Proteomes" id="UP001283361">
    <property type="component" value="Unassembled WGS sequence"/>
</dbReference>
<keyword evidence="2" id="KW-1185">Reference proteome</keyword>
<proteinExistence type="predicted"/>
<comment type="caution">
    <text evidence="1">The sequence shown here is derived from an EMBL/GenBank/DDBJ whole genome shotgun (WGS) entry which is preliminary data.</text>
</comment>
<evidence type="ECO:0000313" key="2">
    <source>
        <dbReference type="Proteomes" id="UP001283361"/>
    </source>
</evidence>
<reference evidence="1" key="1">
    <citation type="journal article" date="2023" name="G3 (Bethesda)">
        <title>A reference genome for the long-term kleptoplast-retaining sea slug Elysia crispata morphotype clarki.</title>
        <authorList>
            <person name="Eastman K.E."/>
            <person name="Pendleton A.L."/>
            <person name="Shaikh M.A."/>
            <person name="Suttiyut T."/>
            <person name="Ogas R."/>
            <person name="Tomko P."/>
            <person name="Gavelis G."/>
            <person name="Widhalm J.R."/>
            <person name="Wisecaver J.H."/>
        </authorList>
    </citation>
    <scope>NUCLEOTIDE SEQUENCE</scope>
    <source>
        <strain evidence="1">ECLA1</strain>
    </source>
</reference>
<dbReference type="AlphaFoldDB" id="A0AAE0Y3X4"/>
<organism evidence="1 2">
    <name type="scientific">Elysia crispata</name>
    <name type="common">lettuce slug</name>
    <dbReference type="NCBI Taxonomy" id="231223"/>
    <lineage>
        <taxon>Eukaryota</taxon>
        <taxon>Metazoa</taxon>
        <taxon>Spiralia</taxon>
        <taxon>Lophotrochozoa</taxon>
        <taxon>Mollusca</taxon>
        <taxon>Gastropoda</taxon>
        <taxon>Heterobranchia</taxon>
        <taxon>Euthyneura</taxon>
        <taxon>Panpulmonata</taxon>
        <taxon>Sacoglossa</taxon>
        <taxon>Placobranchoidea</taxon>
        <taxon>Plakobranchidae</taxon>
        <taxon>Elysia</taxon>
    </lineage>
</organism>
<sequence length="67" mass="7886">MEPGRIPRQLLYGELSQGKRKQGRPQKRYKDNLKVNLAHAEVPPKQLEVCSQDWVGWRIVIKEETMQ</sequence>
<name>A0AAE0Y3X4_9GAST</name>
<accession>A0AAE0Y3X4</accession>
<evidence type="ECO:0000313" key="1">
    <source>
        <dbReference type="EMBL" id="KAK3732201.1"/>
    </source>
</evidence>